<evidence type="ECO:0000256" key="2">
    <source>
        <dbReference type="ARBA" id="ARBA00022729"/>
    </source>
</evidence>
<evidence type="ECO:0000256" key="3">
    <source>
        <dbReference type="ARBA" id="ARBA00022970"/>
    </source>
</evidence>
<dbReference type="InterPro" id="IPR006311">
    <property type="entry name" value="TAT_signal"/>
</dbReference>
<keyword evidence="7" id="KW-1185">Reference proteome</keyword>
<evidence type="ECO:0000313" key="6">
    <source>
        <dbReference type="EMBL" id="PWC30281.1"/>
    </source>
</evidence>
<accession>A0A2U1V8P8</accession>
<dbReference type="GO" id="GO:0006865">
    <property type="term" value="P:amino acid transport"/>
    <property type="evidence" value="ECO:0007669"/>
    <property type="project" value="UniProtKB-KW"/>
</dbReference>
<gene>
    <name evidence="6" type="ORF">CR165_05430</name>
</gene>
<protein>
    <submittedName>
        <fullName evidence="6">ABC transporter substrate-binding protein</fullName>
    </submittedName>
</protein>
<dbReference type="InterPro" id="IPR028082">
    <property type="entry name" value="Peripla_BP_I"/>
</dbReference>
<dbReference type="CDD" id="cd06359">
    <property type="entry name" value="PBP1_Nba-like"/>
    <property type="match status" value="1"/>
</dbReference>
<keyword evidence="2 4" id="KW-0732">Signal</keyword>
<dbReference type="SUPFAM" id="SSF53822">
    <property type="entry name" value="Periplasmic binding protein-like I"/>
    <property type="match status" value="1"/>
</dbReference>
<keyword evidence="3" id="KW-0029">Amino-acid transport</keyword>
<sequence>MIERRTLLRAAGATAMAPLLARPALAQSATGQGAALKIGMITTLSGPGGYLGQDIRDAFALAMEMEDGRLGGTPVRLLVEDDALKPGQGKQIAERFLKNEKIRLMTGVVFSNVLGAVAPDVLDSDGIYVSPNASPSTFAGRECHRNFWSVAWQNDSLHESAGQAAMNLGFKRMFILAPNYQAGKDAITGFKRFYKGQIAGEVYTRLDQTDYAAEMAQIRAAQPDAVYQFHPGGLGIAFLKQYVQAGLSATTPMVLASPSMDSTTLAAVGEAALGINVTAQWNSDFDNPASRRFVEAFTAKYNRTPTYYAQQGYDTALAIGAALKGTGGSVEDLAAFRKAMQPASFESPRGRFAFGANQHPVQDWFLLKVERGADGKPALVTKGKVLENHTDAYAGQCRM</sequence>
<evidence type="ECO:0000256" key="4">
    <source>
        <dbReference type="SAM" id="SignalP"/>
    </source>
</evidence>
<dbReference type="EMBL" id="PDOA01000002">
    <property type="protein sequence ID" value="PWC30281.1"/>
    <property type="molecule type" value="Genomic_DNA"/>
</dbReference>
<dbReference type="RefSeq" id="WP_109515916.1">
    <property type="nucleotide sequence ID" value="NZ_JBHSCH010000028.1"/>
</dbReference>
<dbReference type="Pfam" id="PF13458">
    <property type="entry name" value="Peripla_BP_6"/>
    <property type="match status" value="1"/>
</dbReference>
<name>A0A2U1V8P8_9PROT</name>
<evidence type="ECO:0000313" key="7">
    <source>
        <dbReference type="Proteomes" id="UP000245048"/>
    </source>
</evidence>
<feature type="signal peptide" evidence="4">
    <location>
        <begin position="1"/>
        <end position="26"/>
    </location>
</feature>
<dbReference type="AlphaFoldDB" id="A0A2U1V8P8"/>
<dbReference type="PANTHER" id="PTHR30483">
    <property type="entry name" value="LEUCINE-SPECIFIC-BINDING PROTEIN"/>
    <property type="match status" value="1"/>
</dbReference>
<comment type="caution">
    <text evidence="6">The sequence shown here is derived from an EMBL/GenBank/DDBJ whole genome shotgun (WGS) entry which is preliminary data.</text>
</comment>
<reference evidence="7" key="1">
    <citation type="submission" date="2017-10" db="EMBL/GenBank/DDBJ databases">
        <authorList>
            <person name="Toshchakov S.V."/>
            <person name="Goeva M.A."/>
        </authorList>
    </citation>
    <scope>NUCLEOTIDE SEQUENCE [LARGE SCALE GENOMIC DNA]</scope>
    <source>
        <strain evidence="7">JR1/69-1-13</strain>
    </source>
</reference>
<dbReference type="PANTHER" id="PTHR30483:SF6">
    <property type="entry name" value="PERIPLASMIC BINDING PROTEIN OF ABC TRANSPORTER FOR NATURAL AMINO ACIDS"/>
    <property type="match status" value="1"/>
</dbReference>
<feature type="chain" id="PRO_5015488424" evidence="4">
    <location>
        <begin position="27"/>
        <end position="399"/>
    </location>
</feature>
<dbReference type="InterPro" id="IPR028081">
    <property type="entry name" value="Leu-bd"/>
</dbReference>
<feature type="domain" description="Leucine-binding protein" evidence="5">
    <location>
        <begin position="36"/>
        <end position="372"/>
    </location>
</feature>
<evidence type="ECO:0000256" key="1">
    <source>
        <dbReference type="ARBA" id="ARBA00010062"/>
    </source>
</evidence>
<evidence type="ECO:0000259" key="5">
    <source>
        <dbReference type="Pfam" id="PF13458"/>
    </source>
</evidence>
<proteinExistence type="inferred from homology"/>
<dbReference type="InterPro" id="IPR051010">
    <property type="entry name" value="BCAA_transport"/>
</dbReference>
<dbReference type="Gene3D" id="3.40.50.2300">
    <property type="match status" value="2"/>
</dbReference>
<keyword evidence="3" id="KW-0813">Transport</keyword>
<comment type="similarity">
    <text evidence="1">Belongs to the leucine-binding protein family.</text>
</comment>
<dbReference type="Proteomes" id="UP000245048">
    <property type="component" value="Unassembled WGS sequence"/>
</dbReference>
<organism evidence="6 7">
    <name type="scientific">Teichococcus aestuarii</name>
    <dbReference type="NCBI Taxonomy" id="568898"/>
    <lineage>
        <taxon>Bacteria</taxon>
        <taxon>Pseudomonadati</taxon>
        <taxon>Pseudomonadota</taxon>
        <taxon>Alphaproteobacteria</taxon>
        <taxon>Acetobacterales</taxon>
        <taxon>Roseomonadaceae</taxon>
        <taxon>Roseomonas</taxon>
    </lineage>
</organism>
<dbReference type="OrthoDB" id="435355at2"/>
<dbReference type="PROSITE" id="PS51318">
    <property type="entry name" value="TAT"/>
    <property type="match status" value="1"/>
</dbReference>